<name>A0ABV3XZL9_9ACTN</name>
<feature type="signal peptide" evidence="2">
    <location>
        <begin position="1"/>
        <end position="25"/>
    </location>
</feature>
<sequence length="356" mass="37313">MMKRPRMYRTLQIALALTGAAGVLAACGSSSASPSKTSASKTPVVPLVVYGAEGYAPAVAKGFQQATGIPTEMVNHSTGTLLAKISAEAQNPQWGVLWTDGSDAYAALDQQHYLLRGFEPNTGSLTSLGKSLVPADQSYIPTGLTTAAAFVYNSKAVKNPPTSWDSLLSPQWKGAIGMNNPAISGPTYTAVASVMSQQGGVSKGEAYFKKLAANGLHVYPTNKVTLNALLTGAIKVALVQNSAGIGFAMSSPSLKLAYPDKSALLPGVIGIDGKASKTEITEAKRFADFVYSPKGQALMLSGDPQGDSLFYPIVKGTKAHSEVPNLKAIPTDYPNPIVWGSREANINAWFTSNIVQ</sequence>
<feature type="chain" id="PRO_5046397079" evidence="2">
    <location>
        <begin position="26"/>
        <end position="356"/>
    </location>
</feature>
<dbReference type="RefSeq" id="WP_276943471.1">
    <property type="nucleotide sequence ID" value="NZ_DAHZRB010000028.1"/>
</dbReference>
<dbReference type="PANTHER" id="PTHR30006">
    <property type="entry name" value="THIAMINE-BINDING PERIPLASMIC PROTEIN-RELATED"/>
    <property type="match status" value="1"/>
</dbReference>
<dbReference type="PANTHER" id="PTHR30006:SF2">
    <property type="entry name" value="ABC TRANSPORTER SUBSTRATE-BINDING PROTEIN"/>
    <property type="match status" value="1"/>
</dbReference>
<accession>A0ABV3XZL9</accession>
<dbReference type="InterPro" id="IPR006059">
    <property type="entry name" value="SBP"/>
</dbReference>
<dbReference type="Proteomes" id="UP001560267">
    <property type="component" value="Unassembled WGS sequence"/>
</dbReference>
<evidence type="ECO:0000313" key="4">
    <source>
        <dbReference type="Proteomes" id="UP001560267"/>
    </source>
</evidence>
<dbReference type="Pfam" id="PF13416">
    <property type="entry name" value="SBP_bac_8"/>
    <property type="match status" value="1"/>
</dbReference>
<dbReference type="PROSITE" id="PS51257">
    <property type="entry name" value="PROKAR_LIPOPROTEIN"/>
    <property type="match status" value="1"/>
</dbReference>
<reference evidence="3 4" key="1">
    <citation type="submission" date="2024-07" db="EMBL/GenBank/DDBJ databases">
        <title>Draft Genome Sequence of Ferrimicrobium acidiphilum Strain YE2023, Isolated from a Pulp of Bioleach Reactor.</title>
        <authorList>
            <person name="Elkina Y.A."/>
            <person name="Bulaeva A.G."/>
            <person name="Beletsky A.V."/>
            <person name="Mardanov A.V."/>
        </authorList>
    </citation>
    <scope>NUCLEOTIDE SEQUENCE [LARGE SCALE GENOMIC DNA]</scope>
    <source>
        <strain evidence="3 4">YE2023</strain>
    </source>
</reference>
<protein>
    <submittedName>
        <fullName evidence="3">Extracellular solute-binding protein</fullName>
    </submittedName>
</protein>
<proteinExistence type="predicted"/>
<dbReference type="SUPFAM" id="SSF53850">
    <property type="entry name" value="Periplasmic binding protein-like II"/>
    <property type="match status" value="1"/>
</dbReference>
<gene>
    <name evidence="3" type="ORF">AB6A68_01150</name>
</gene>
<evidence type="ECO:0000313" key="3">
    <source>
        <dbReference type="EMBL" id="MEX6428450.1"/>
    </source>
</evidence>
<evidence type="ECO:0000256" key="1">
    <source>
        <dbReference type="ARBA" id="ARBA00022729"/>
    </source>
</evidence>
<evidence type="ECO:0000256" key="2">
    <source>
        <dbReference type="SAM" id="SignalP"/>
    </source>
</evidence>
<keyword evidence="4" id="KW-1185">Reference proteome</keyword>
<dbReference type="EMBL" id="JBFSHR010000002">
    <property type="protein sequence ID" value="MEX6428450.1"/>
    <property type="molecule type" value="Genomic_DNA"/>
</dbReference>
<dbReference type="Gene3D" id="3.40.190.10">
    <property type="entry name" value="Periplasmic binding protein-like II"/>
    <property type="match status" value="2"/>
</dbReference>
<organism evidence="3 4">
    <name type="scientific">Ferrimicrobium acidiphilum</name>
    <dbReference type="NCBI Taxonomy" id="121039"/>
    <lineage>
        <taxon>Bacteria</taxon>
        <taxon>Bacillati</taxon>
        <taxon>Actinomycetota</taxon>
        <taxon>Acidimicrobiia</taxon>
        <taxon>Acidimicrobiales</taxon>
        <taxon>Acidimicrobiaceae</taxon>
        <taxon>Ferrimicrobium</taxon>
    </lineage>
</organism>
<keyword evidence="1 2" id="KW-0732">Signal</keyword>
<comment type="caution">
    <text evidence="3">The sequence shown here is derived from an EMBL/GenBank/DDBJ whole genome shotgun (WGS) entry which is preliminary data.</text>
</comment>